<accession>A0A0G0SEA9</accession>
<sequence>MFIPHLFYILLFSVPLVLFPKTSELFEFNKIIVVYIFTALIVSSWIIKAVLEKKITFRRTILDIPLLVFVGSQFLSTLFSIDQRTSLLGYYGRFNGGLLSTICYSLLYWAYVSNMDYKKTLSAIRYTLFAATLVAIYGILQRFGIDKNVWEQDVVNRVFSTLGQPNWLAAFIVALLPLAMSYSIFNKFSDSKFLISIIMSALFFTTLLFTKSRSGLLGFIVADVIFWGVLLLKYKKEFLKEFIIHNSLFLILILIIGTPWTTSIVGKSEGARLPALEAAGDSGQGTESGEIRKIVWKGAYEIWKHYPLFGSGAETFAYSYYNFRPAQHNLVSEWEFLYNKALNYLANTGTVGLLAYLILISFSTYQILKNSKIPRFQDSKQIENKNFKFDNFKLLGDLEFLRFGVFAGYISILVSNFFGFSVVAVSLLSFLFPAMAVALSEERKISEKLNKNLSNSQKALIVLTLFTLTYTLYAISKYWYADVLYSQGKAKNRTGDFVTGSQNLTSAVSFSPNEAIFWDELAYSMSQAAVAFDENSQKAEAVDFAQKATDYSKVATSLSPR</sequence>
<evidence type="ECO:0000313" key="8">
    <source>
        <dbReference type="Proteomes" id="UP000034613"/>
    </source>
</evidence>
<evidence type="ECO:0000256" key="3">
    <source>
        <dbReference type="ARBA" id="ARBA00022989"/>
    </source>
</evidence>
<dbReference type="PANTHER" id="PTHR37422">
    <property type="entry name" value="TEICHURONIC ACID BIOSYNTHESIS PROTEIN TUAE"/>
    <property type="match status" value="1"/>
</dbReference>
<gene>
    <name evidence="7" type="ORF">UU03_C0008G0008</name>
</gene>
<keyword evidence="3 5" id="KW-1133">Transmembrane helix</keyword>
<feature type="transmembrane region" description="Helical" evidence="5">
    <location>
        <begin position="344"/>
        <end position="368"/>
    </location>
</feature>
<evidence type="ECO:0000256" key="4">
    <source>
        <dbReference type="ARBA" id="ARBA00023136"/>
    </source>
</evidence>
<keyword evidence="2 5" id="KW-0812">Transmembrane</keyword>
<comment type="caution">
    <text evidence="7">The sequence shown here is derived from an EMBL/GenBank/DDBJ whole genome shotgun (WGS) entry which is preliminary data.</text>
</comment>
<feature type="transmembrane region" description="Helical" evidence="5">
    <location>
        <begin position="32"/>
        <end position="51"/>
    </location>
</feature>
<dbReference type="InterPro" id="IPR051533">
    <property type="entry name" value="WaaL-like"/>
</dbReference>
<feature type="non-terminal residue" evidence="7">
    <location>
        <position position="561"/>
    </location>
</feature>
<keyword evidence="4 5" id="KW-0472">Membrane</keyword>
<feature type="transmembrane region" description="Helical" evidence="5">
    <location>
        <begin position="418"/>
        <end position="439"/>
    </location>
</feature>
<feature type="transmembrane region" description="Helical" evidence="5">
    <location>
        <begin position="123"/>
        <end position="140"/>
    </location>
</feature>
<protein>
    <recommendedName>
        <fullName evidence="6">O-antigen ligase-related domain-containing protein</fullName>
    </recommendedName>
</protein>
<dbReference type="Proteomes" id="UP000034613">
    <property type="component" value="Unassembled WGS sequence"/>
</dbReference>
<feature type="transmembrane region" description="Helical" evidence="5">
    <location>
        <begin position="192"/>
        <end position="210"/>
    </location>
</feature>
<evidence type="ECO:0000256" key="2">
    <source>
        <dbReference type="ARBA" id="ARBA00022692"/>
    </source>
</evidence>
<organism evidence="7 8">
    <name type="scientific">Candidatus Woesebacteria bacterium GW2011_GWA1_40_45</name>
    <dbReference type="NCBI Taxonomy" id="1618554"/>
    <lineage>
        <taxon>Bacteria</taxon>
        <taxon>Candidatus Woeseibacteriota</taxon>
    </lineage>
</organism>
<dbReference type="GO" id="GO:0016020">
    <property type="term" value="C:membrane"/>
    <property type="evidence" value="ECO:0007669"/>
    <property type="project" value="UniProtKB-SubCell"/>
</dbReference>
<feature type="transmembrane region" description="Helical" evidence="5">
    <location>
        <begin position="63"/>
        <end position="81"/>
    </location>
</feature>
<comment type="subcellular location">
    <subcellularLocation>
        <location evidence="1">Membrane</location>
        <topology evidence="1">Multi-pass membrane protein</topology>
    </subcellularLocation>
</comment>
<reference evidence="7 8" key="1">
    <citation type="journal article" date="2015" name="Nature">
        <title>rRNA introns, odd ribosomes, and small enigmatic genomes across a large radiation of phyla.</title>
        <authorList>
            <person name="Brown C.T."/>
            <person name="Hug L.A."/>
            <person name="Thomas B.C."/>
            <person name="Sharon I."/>
            <person name="Castelle C.J."/>
            <person name="Singh A."/>
            <person name="Wilkins M.J."/>
            <person name="Williams K.H."/>
            <person name="Banfield J.F."/>
        </authorList>
    </citation>
    <scope>NUCLEOTIDE SEQUENCE [LARGE SCALE GENOMIC DNA]</scope>
</reference>
<feature type="transmembrane region" description="Helical" evidence="5">
    <location>
        <begin position="7"/>
        <end position="26"/>
    </location>
</feature>
<dbReference type="Pfam" id="PF04932">
    <property type="entry name" value="Wzy_C"/>
    <property type="match status" value="1"/>
</dbReference>
<evidence type="ECO:0000259" key="6">
    <source>
        <dbReference type="Pfam" id="PF04932"/>
    </source>
</evidence>
<evidence type="ECO:0000256" key="1">
    <source>
        <dbReference type="ARBA" id="ARBA00004141"/>
    </source>
</evidence>
<feature type="transmembrane region" description="Helical" evidence="5">
    <location>
        <begin position="167"/>
        <end position="185"/>
    </location>
</feature>
<feature type="transmembrane region" description="Helical" evidence="5">
    <location>
        <begin position="216"/>
        <end position="234"/>
    </location>
</feature>
<feature type="transmembrane region" description="Helical" evidence="5">
    <location>
        <begin position="246"/>
        <end position="266"/>
    </location>
</feature>
<feature type="transmembrane region" description="Helical" evidence="5">
    <location>
        <begin position="460"/>
        <end position="480"/>
    </location>
</feature>
<feature type="transmembrane region" description="Helical" evidence="5">
    <location>
        <begin position="93"/>
        <end position="111"/>
    </location>
</feature>
<dbReference type="AlphaFoldDB" id="A0A0G0SEA9"/>
<name>A0A0G0SEA9_9BACT</name>
<feature type="domain" description="O-antigen ligase-related" evidence="6">
    <location>
        <begin position="199"/>
        <end position="357"/>
    </location>
</feature>
<evidence type="ECO:0000256" key="5">
    <source>
        <dbReference type="SAM" id="Phobius"/>
    </source>
</evidence>
<dbReference type="InterPro" id="IPR007016">
    <property type="entry name" value="O-antigen_ligase-rel_domated"/>
</dbReference>
<dbReference type="PANTHER" id="PTHR37422:SF23">
    <property type="entry name" value="TEICHURONIC ACID BIOSYNTHESIS PROTEIN TUAE"/>
    <property type="match status" value="1"/>
</dbReference>
<evidence type="ECO:0000313" key="7">
    <source>
        <dbReference type="EMBL" id="KKR63258.1"/>
    </source>
</evidence>
<proteinExistence type="predicted"/>
<dbReference type="EMBL" id="LBZB01000008">
    <property type="protein sequence ID" value="KKR63258.1"/>
    <property type="molecule type" value="Genomic_DNA"/>
</dbReference>